<dbReference type="PANTHER" id="PTHR31544:SF2">
    <property type="entry name" value="AIG2-LIKE PROTEIN D"/>
    <property type="match status" value="1"/>
</dbReference>
<dbReference type="RefSeq" id="WP_031174976.1">
    <property type="nucleotide sequence ID" value="NZ_BBQG01000016.1"/>
</dbReference>
<accession>A0A8H1LF98</accession>
<dbReference type="Pfam" id="PF06094">
    <property type="entry name" value="GGACT"/>
    <property type="match status" value="1"/>
</dbReference>
<sequence length="158" mass="17150">MTAPHSTPADRLAPVDTAVDALFVYGTLRFRRILTALLGHVPPGTPATADGWRTAALRGRPYPGLVAAPGATAHGLVLTGLGPRTWQILDAFEDDAYVLRPLTVEPAPAHRGRTWAYLWDDPAQVCPGDWEADVFAGELLDAYATRLETAARIRRGRR</sequence>
<dbReference type="Proteomes" id="UP000298111">
    <property type="component" value="Unassembled WGS sequence"/>
</dbReference>
<evidence type="ECO:0000256" key="1">
    <source>
        <dbReference type="ARBA" id="ARBA00022679"/>
    </source>
</evidence>
<evidence type="ECO:0000313" key="5">
    <source>
        <dbReference type="Proteomes" id="UP000298111"/>
    </source>
</evidence>
<protein>
    <recommendedName>
        <fullName evidence="2">Putative gamma-glutamylcyclotransferase</fullName>
    </recommendedName>
</protein>
<dbReference type="InterPro" id="IPR036568">
    <property type="entry name" value="GGCT-like_sf"/>
</dbReference>
<gene>
    <name evidence="4" type="ORF">D8771_14980</name>
</gene>
<dbReference type="GO" id="GO:0016740">
    <property type="term" value="F:transferase activity"/>
    <property type="evidence" value="ECO:0007669"/>
    <property type="project" value="UniProtKB-KW"/>
</dbReference>
<reference evidence="4 5" key="1">
    <citation type="submission" date="2018-10" db="EMBL/GenBank/DDBJ databases">
        <title>Isolation of pseudouridimycin from Streptomyces albus DSM 40763.</title>
        <authorList>
            <person name="Rosenqvist P."/>
            <person name="Metsae-Ketelae M."/>
            <person name="Virta P."/>
        </authorList>
    </citation>
    <scope>NUCLEOTIDE SEQUENCE [LARGE SCALE GENOMIC DNA]</scope>
    <source>
        <strain evidence="4 5">DSM 40763</strain>
    </source>
</reference>
<dbReference type="EMBL" id="RCIY01000055">
    <property type="protein sequence ID" value="TGG83333.1"/>
    <property type="molecule type" value="Genomic_DNA"/>
</dbReference>
<evidence type="ECO:0000259" key="3">
    <source>
        <dbReference type="Pfam" id="PF06094"/>
    </source>
</evidence>
<dbReference type="AlphaFoldDB" id="A0A8H1LF98"/>
<dbReference type="GeneID" id="75183793"/>
<proteinExistence type="predicted"/>
<dbReference type="PANTHER" id="PTHR31544">
    <property type="entry name" value="AIG2-LIKE PROTEIN D"/>
    <property type="match status" value="1"/>
</dbReference>
<keyword evidence="1 4" id="KW-0808">Transferase</keyword>
<evidence type="ECO:0000256" key="2">
    <source>
        <dbReference type="ARBA" id="ARBA00030602"/>
    </source>
</evidence>
<name>A0A8H1LF98_9ACTN</name>
<dbReference type="InterPro" id="IPR009288">
    <property type="entry name" value="AIG2-like_dom"/>
</dbReference>
<feature type="domain" description="Gamma-glutamylcyclotransferase AIG2-like" evidence="3">
    <location>
        <begin position="22"/>
        <end position="131"/>
    </location>
</feature>
<dbReference type="CDD" id="cd06661">
    <property type="entry name" value="GGCT_like"/>
    <property type="match status" value="1"/>
</dbReference>
<dbReference type="InterPro" id="IPR013024">
    <property type="entry name" value="GGCT-like"/>
</dbReference>
<dbReference type="Gene3D" id="3.10.490.10">
    <property type="entry name" value="Gamma-glutamyl cyclotransferase-like"/>
    <property type="match status" value="1"/>
</dbReference>
<evidence type="ECO:0000313" key="4">
    <source>
        <dbReference type="EMBL" id="TGG83333.1"/>
    </source>
</evidence>
<dbReference type="InterPro" id="IPR045038">
    <property type="entry name" value="AIG2-like"/>
</dbReference>
<dbReference type="SUPFAM" id="SSF110857">
    <property type="entry name" value="Gamma-glutamyl cyclotransferase-like"/>
    <property type="match status" value="1"/>
</dbReference>
<comment type="caution">
    <text evidence="4">The sequence shown here is derived from an EMBL/GenBank/DDBJ whole genome shotgun (WGS) entry which is preliminary data.</text>
</comment>
<organism evidence="4 5">
    <name type="scientific">Streptomyces albus</name>
    <dbReference type="NCBI Taxonomy" id="1888"/>
    <lineage>
        <taxon>Bacteria</taxon>
        <taxon>Bacillati</taxon>
        <taxon>Actinomycetota</taxon>
        <taxon>Actinomycetes</taxon>
        <taxon>Kitasatosporales</taxon>
        <taxon>Streptomycetaceae</taxon>
        <taxon>Streptomyces</taxon>
    </lineage>
</organism>